<feature type="compositionally biased region" description="Low complexity" evidence="1">
    <location>
        <begin position="812"/>
        <end position="827"/>
    </location>
</feature>
<proteinExistence type="predicted"/>
<feature type="compositionally biased region" description="Low complexity" evidence="1">
    <location>
        <begin position="153"/>
        <end position="166"/>
    </location>
</feature>
<feature type="region of interest" description="Disordered" evidence="1">
    <location>
        <begin position="274"/>
        <end position="297"/>
    </location>
</feature>
<comment type="caution">
    <text evidence="4">The sequence shown here is derived from an EMBL/GenBank/DDBJ whole genome shotgun (WGS) entry which is preliminary data.</text>
</comment>
<organism evidence="4 5">
    <name type="scientific">Paracidovorax wautersii</name>
    <dbReference type="NCBI Taxonomy" id="1177982"/>
    <lineage>
        <taxon>Bacteria</taxon>
        <taxon>Pseudomonadati</taxon>
        <taxon>Pseudomonadota</taxon>
        <taxon>Betaproteobacteria</taxon>
        <taxon>Burkholderiales</taxon>
        <taxon>Comamonadaceae</taxon>
        <taxon>Paracidovorax</taxon>
    </lineage>
</organism>
<dbReference type="InterPro" id="IPR052894">
    <property type="entry name" value="AsmA-related"/>
</dbReference>
<feature type="region of interest" description="Disordered" evidence="1">
    <location>
        <begin position="201"/>
        <end position="239"/>
    </location>
</feature>
<evidence type="ECO:0000256" key="2">
    <source>
        <dbReference type="SAM" id="Phobius"/>
    </source>
</evidence>
<reference evidence="4 5" key="1">
    <citation type="submission" date="2023-08" db="EMBL/GenBank/DDBJ databases">
        <title>Functional and genomic diversity of the sorghum phyllosphere microbiome.</title>
        <authorList>
            <person name="Shade A."/>
        </authorList>
    </citation>
    <scope>NUCLEOTIDE SEQUENCE [LARGE SCALE GENOMIC DNA]</scope>
    <source>
        <strain evidence="4 5">SORGH_AS_0335</strain>
    </source>
</reference>
<evidence type="ECO:0000259" key="3">
    <source>
        <dbReference type="Pfam" id="PF05170"/>
    </source>
</evidence>
<dbReference type="Pfam" id="PF05170">
    <property type="entry name" value="AsmA"/>
    <property type="match status" value="2"/>
</dbReference>
<feature type="region of interest" description="Disordered" evidence="1">
    <location>
        <begin position="144"/>
        <end position="166"/>
    </location>
</feature>
<keyword evidence="2" id="KW-1133">Transmembrane helix</keyword>
<evidence type="ECO:0000256" key="1">
    <source>
        <dbReference type="SAM" id="MobiDB-lite"/>
    </source>
</evidence>
<feature type="transmembrane region" description="Helical" evidence="2">
    <location>
        <begin position="54"/>
        <end position="76"/>
    </location>
</feature>
<dbReference type="Proteomes" id="UP001267710">
    <property type="component" value="Unassembled WGS sequence"/>
</dbReference>
<name>A0ABU1IDW6_9BURK</name>
<keyword evidence="5" id="KW-1185">Reference proteome</keyword>
<feature type="region of interest" description="Disordered" evidence="1">
    <location>
        <begin position="22"/>
        <end position="42"/>
    </location>
</feature>
<protein>
    <submittedName>
        <fullName evidence="4">Uncharacterized protein involved in outer membrane biogenesis</fullName>
    </submittedName>
</protein>
<evidence type="ECO:0000313" key="4">
    <source>
        <dbReference type="EMBL" id="MDR6215416.1"/>
    </source>
</evidence>
<feature type="compositionally biased region" description="Low complexity" evidence="1">
    <location>
        <begin position="201"/>
        <end position="214"/>
    </location>
</feature>
<dbReference type="InterPro" id="IPR007844">
    <property type="entry name" value="AsmA"/>
</dbReference>
<keyword evidence="2" id="KW-0812">Transmembrane</keyword>
<dbReference type="PANTHER" id="PTHR30441:SF9">
    <property type="entry name" value="ASMA FAMILY PROTEIN YHJG"/>
    <property type="match status" value="1"/>
</dbReference>
<evidence type="ECO:0000313" key="5">
    <source>
        <dbReference type="Proteomes" id="UP001267710"/>
    </source>
</evidence>
<dbReference type="EMBL" id="JAVIZX010000001">
    <property type="protein sequence ID" value="MDR6215416.1"/>
    <property type="molecule type" value="Genomic_DNA"/>
</dbReference>
<feature type="region of interest" description="Disordered" evidence="1">
    <location>
        <begin position="805"/>
        <end position="827"/>
    </location>
</feature>
<feature type="domain" description="AsmA" evidence="3">
    <location>
        <begin position="58"/>
        <end position="140"/>
    </location>
</feature>
<feature type="compositionally biased region" description="Low complexity" evidence="1">
    <location>
        <begin position="30"/>
        <end position="42"/>
    </location>
</feature>
<gene>
    <name evidence="4" type="ORF">QE399_003105</name>
</gene>
<feature type="domain" description="AsmA" evidence="3">
    <location>
        <begin position="240"/>
        <end position="698"/>
    </location>
</feature>
<feature type="region of interest" description="Disordered" evidence="1">
    <location>
        <begin position="494"/>
        <end position="516"/>
    </location>
</feature>
<keyword evidence="2" id="KW-0472">Membrane</keyword>
<accession>A0ABU1IDW6</accession>
<feature type="compositionally biased region" description="Basic and acidic residues" evidence="1">
    <location>
        <begin position="283"/>
        <end position="297"/>
    </location>
</feature>
<sequence>MQQQARFRTPYVPIRPCPAAAPQEPAIDMTADSPASPSAAATRPSRKTHWVIRWLLGTLAALVALLVVAAILITHWDWNRHKPWINEKVSEATGRRFAIEGDLSADWHWPQPLETGWRRWVPGVTVQARQLVMDNPPQFAIAEEPAAGDKTLPAVPRKPAPRRVTAAASADAPAAAASSAALAASAASAANGAASTPAVQASAAQTQPAPTAVSSALARENGDPEADAPPRPPETMGTIGSASATLQLLPLLARTVVLDTVVLTAPDIVLGRKSDGTNNWTFQRREDSGETEPKDNPWDLSVGQLIIRGGWLGYSDGSKDLALRARIDTIDTPAGQAPGKYGVRVGLEGRYGKARVQGEGQGGSILSLRDKVVNYPLQFKARAGSVQTEVEGILANPAALDGMDLQVMLKASSMADLYALTGLVLPNTPPFQTRGHLVGNLRPDQATWEYREFHGTVGESDLHGGLKYTSGQPRPKLQGTMTSKQLRLADLGPVIGTPSEEGKAQTGTSKRPGKVLPDSAFATDRWNAMDVDLTFTGERIVRPGSLPIENLNVHAVLDNAQLTLSPLRFGVAQGKIDSQVVLDSRSGPLKTQLRGTVEGLRLSALFPEVDLMKKSFGRLDGAVALAANGNSVARMLGSSSGEARLYIRDGTFSKQMLDLAALNVGSVVVAKLFGENEEVKLRCAVADFAVNNGVAQTRSVKLSTDEAVVQATGTVDLGNERMDLRIKPESLQWKFLSLRTPLYVRGTFADPKVGVEAGPLLLRAGAAVAAVAVAPVALALVPITVPAADDDENCAALLARANDAVKTGKPGAARPARAPASAASPAR</sequence>
<dbReference type="PANTHER" id="PTHR30441">
    <property type="entry name" value="DUF748 DOMAIN-CONTAINING PROTEIN"/>
    <property type="match status" value="1"/>
</dbReference>